<dbReference type="Pfam" id="PF13607">
    <property type="entry name" value="Succ_CoA_lig"/>
    <property type="match status" value="1"/>
</dbReference>
<dbReference type="AlphaFoldDB" id="A0A3M8P965"/>
<keyword evidence="2" id="KW-0547">Nucleotide-binding</keyword>
<dbReference type="RefSeq" id="WP_123164919.1">
    <property type="nucleotide sequence ID" value="NZ_RIAX01000004.1"/>
</dbReference>
<dbReference type="SMART" id="SM00881">
    <property type="entry name" value="CoA_binding"/>
    <property type="match status" value="1"/>
</dbReference>
<organism evidence="5 6">
    <name type="scientific">Planococcus salinus</name>
    <dbReference type="NCBI Taxonomy" id="1848460"/>
    <lineage>
        <taxon>Bacteria</taxon>
        <taxon>Bacillati</taxon>
        <taxon>Bacillota</taxon>
        <taxon>Bacilli</taxon>
        <taxon>Bacillales</taxon>
        <taxon>Caryophanaceae</taxon>
        <taxon>Planococcus</taxon>
    </lineage>
</organism>
<dbReference type="SUPFAM" id="SSF52210">
    <property type="entry name" value="Succinyl-CoA synthetase domains"/>
    <property type="match status" value="2"/>
</dbReference>
<dbReference type="Gene3D" id="3.40.50.261">
    <property type="entry name" value="Succinyl-CoA synthetase domains"/>
    <property type="match status" value="2"/>
</dbReference>
<evidence type="ECO:0000256" key="1">
    <source>
        <dbReference type="ARBA" id="ARBA00022598"/>
    </source>
</evidence>
<dbReference type="InterPro" id="IPR003781">
    <property type="entry name" value="CoA-bd"/>
</dbReference>
<keyword evidence="6" id="KW-1185">Reference proteome</keyword>
<dbReference type="EMBL" id="RIAX01000004">
    <property type="protein sequence ID" value="RNF39724.1"/>
    <property type="molecule type" value="Genomic_DNA"/>
</dbReference>
<feature type="domain" description="CoA-binding" evidence="4">
    <location>
        <begin position="15"/>
        <end position="109"/>
    </location>
</feature>
<keyword evidence="1" id="KW-0436">Ligase</keyword>
<dbReference type="InterPro" id="IPR032875">
    <property type="entry name" value="Succ_CoA_lig_flav_dom"/>
</dbReference>
<evidence type="ECO:0000256" key="2">
    <source>
        <dbReference type="ARBA" id="ARBA00022741"/>
    </source>
</evidence>
<gene>
    <name evidence="5" type="ORF">EEX84_07075</name>
</gene>
<sequence length="477" mass="51471">MENTLTLLQESLDAAFKPKSIAIIGASNGARLGGTEMRLLLESGYDGQIYPVNPKEEIIQGHKSYASIRDIPHEVDRASVIVPAKVVPQVIKECAEKGVKVVQIYSAGFSEMGGDGERLEQEMVTTAREHNMRIIGPNCIGTYCPSSGLNFTKGASTISGNIAFVSQSGGIAFDMVSRGHITGIHFNKIISVGNCIDLDHADYLEYLADDEETEIIGFYIESVKNGKRFIDALKKAASKKKVVILKGGRTATGSQSVASHTGNVAGDYQVWEALFDQTGAISVKSIDKMLTVLLSLQKISPIESGKVAIVGNGGGATVLATDYCEEVNLELAELSNLSATSLDQLGVADGGRNTNPIDMPANQLAAEEGRLFGSVMKILAEDSEVGYILFHFNLVPIMNYMDLESIVQKMITELESIDRTKTNLVAVLRYNGEPEVEKIRYKAMKLLESQEIPTFKAIEEGLAGISVIANQSLKGGR</sequence>
<evidence type="ECO:0000259" key="4">
    <source>
        <dbReference type="SMART" id="SM00881"/>
    </source>
</evidence>
<dbReference type="InterPro" id="IPR051538">
    <property type="entry name" value="Acyl-CoA_Synth/Transferase"/>
</dbReference>
<comment type="caution">
    <text evidence="5">The sequence shown here is derived from an EMBL/GenBank/DDBJ whole genome shotgun (WGS) entry which is preliminary data.</text>
</comment>
<protein>
    <recommendedName>
        <fullName evidence="4">CoA-binding domain-containing protein</fullName>
    </recommendedName>
</protein>
<evidence type="ECO:0000313" key="5">
    <source>
        <dbReference type="EMBL" id="RNF39724.1"/>
    </source>
</evidence>
<dbReference type="InterPro" id="IPR016102">
    <property type="entry name" value="Succinyl-CoA_synth-like"/>
</dbReference>
<proteinExistence type="predicted"/>
<dbReference type="Proteomes" id="UP000275473">
    <property type="component" value="Unassembled WGS sequence"/>
</dbReference>
<dbReference type="OrthoDB" id="9807426at2"/>
<dbReference type="PANTHER" id="PTHR43334:SF2">
    <property type="entry name" value="ACETATE--COA LIGASE [ADP-FORMING]"/>
    <property type="match status" value="1"/>
</dbReference>
<dbReference type="PANTHER" id="PTHR43334">
    <property type="entry name" value="ACETATE--COA LIGASE [ADP-FORMING]"/>
    <property type="match status" value="1"/>
</dbReference>
<dbReference type="Gene3D" id="3.40.50.720">
    <property type="entry name" value="NAD(P)-binding Rossmann-like Domain"/>
    <property type="match status" value="1"/>
</dbReference>
<evidence type="ECO:0000313" key="6">
    <source>
        <dbReference type="Proteomes" id="UP000275473"/>
    </source>
</evidence>
<accession>A0A3M8P965</accession>
<keyword evidence="3" id="KW-0067">ATP-binding</keyword>
<dbReference type="SUPFAM" id="SSF51735">
    <property type="entry name" value="NAD(P)-binding Rossmann-fold domains"/>
    <property type="match status" value="1"/>
</dbReference>
<evidence type="ECO:0000256" key="3">
    <source>
        <dbReference type="ARBA" id="ARBA00022840"/>
    </source>
</evidence>
<reference evidence="5 6" key="1">
    <citation type="journal article" date="2018" name="Int. J. Syst. Evol. Microbiol.">
        <title>Planococcus salinus sp. nov., a moderately halophilic bacterium isolated from a saline-alkali soil.</title>
        <authorList>
            <person name="Gan L."/>
        </authorList>
    </citation>
    <scope>NUCLEOTIDE SEQUENCE [LARGE SCALE GENOMIC DNA]</scope>
    <source>
        <strain evidence="5 6">LCB217</strain>
    </source>
</reference>
<dbReference type="GO" id="GO:0016874">
    <property type="term" value="F:ligase activity"/>
    <property type="evidence" value="ECO:0007669"/>
    <property type="project" value="UniProtKB-KW"/>
</dbReference>
<dbReference type="Pfam" id="PF13380">
    <property type="entry name" value="CoA_binding_2"/>
    <property type="match status" value="1"/>
</dbReference>
<dbReference type="GO" id="GO:0005524">
    <property type="term" value="F:ATP binding"/>
    <property type="evidence" value="ECO:0007669"/>
    <property type="project" value="UniProtKB-KW"/>
</dbReference>
<dbReference type="InterPro" id="IPR036291">
    <property type="entry name" value="NAD(P)-bd_dom_sf"/>
</dbReference>
<name>A0A3M8P965_9BACL</name>